<dbReference type="InterPro" id="IPR000905">
    <property type="entry name" value="Gcp-like_dom"/>
</dbReference>
<feature type="domain" description="Gcp-like" evidence="1">
    <location>
        <begin position="33"/>
        <end position="90"/>
    </location>
</feature>
<dbReference type="EMBL" id="LCBC01000027">
    <property type="protein sequence ID" value="KKS02859.1"/>
    <property type="molecule type" value="Genomic_DNA"/>
</dbReference>
<accession>A0A0G0VPL9</accession>
<dbReference type="Proteomes" id="UP000034493">
    <property type="component" value="Unassembled WGS sequence"/>
</dbReference>
<dbReference type="AlphaFoldDB" id="A0A0G0VPL9"/>
<evidence type="ECO:0000313" key="2">
    <source>
        <dbReference type="EMBL" id="KKS02859.1"/>
    </source>
</evidence>
<comment type="caution">
    <text evidence="2">The sequence shown here is derived from an EMBL/GenBank/DDBJ whole genome shotgun (WGS) entry which is preliminary data.</text>
</comment>
<name>A0A0G0VPL9_9BACT</name>
<evidence type="ECO:0000259" key="1">
    <source>
        <dbReference type="Pfam" id="PF00814"/>
    </source>
</evidence>
<dbReference type="GO" id="GO:0002949">
    <property type="term" value="P:tRNA threonylcarbamoyladenosine modification"/>
    <property type="evidence" value="ECO:0007669"/>
    <property type="project" value="InterPro"/>
</dbReference>
<gene>
    <name evidence="2" type="ORF">UU56_C0027G0007</name>
</gene>
<sequence>MLLKINTTEREKVTVELTDQKSGIKDQLVQTQKLGSQVLLPMIVKILKKNKLSFSDLTGIEVNVGPGSFTGTRVGVAVANTLGFALDIPVNSKKGKIVLPVYEKSKFD</sequence>
<dbReference type="SUPFAM" id="SSF53067">
    <property type="entry name" value="Actin-like ATPase domain"/>
    <property type="match status" value="1"/>
</dbReference>
<dbReference type="InterPro" id="IPR043129">
    <property type="entry name" value="ATPase_NBD"/>
</dbReference>
<protein>
    <submittedName>
        <fullName evidence="2">Universal protein YeaZ</fullName>
    </submittedName>
</protein>
<organism evidence="2 3">
    <name type="scientific">Candidatus Curtissbacteria bacterium GW2011_GWA2_41_24</name>
    <dbReference type="NCBI Taxonomy" id="1618411"/>
    <lineage>
        <taxon>Bacteria</taxon>
        <taxon>Candidatus Curtissiibacteriota</taxon>
    </lineage>
</organism>
<dbReference type="InterPro" id="IPR022496">
    <property type="entry name" value="T6A_TsaB"/>
</dbReference>
<dbReference type="Pfam" id="PF00814">
    <property type="entry name" value="TsaD"/>
    <property type="match status" value="1"/>
</dbReference>
<dbReference type="Gene3D" id="3.30.420.40">
    <property type="match status" value="1"/>
</dbReference>
<evidence type="ECO:0000313" key="3">
    <source>
        <dbReference type="Proteomes" id="UP000034493"/>
    </source>
</evidence>
<reference evidence="2 3" key="1">
    <citation type="journal article" date="2015" name="Nature">
        <title>rRNA introns, odd ribosomes, and small enigmatic genomes across a large radiation of phyla.</title>
        <authorList>
            <person name="Brown C.T."/>
            <person name="Hug L.A."/>
            <person name="Thomas B.C."/>
            <person name="Sharon I."/>
            <person name="Castelle C.J."/>
            <person name="Singh A."/>
            <person name="Wilkins M.J."/>
            <person name="Williams K.H."/>
            <person name="Banfield J.F."/>
        </authorList>
    </citation>
    <scope>NUCLEOTIDE SEQUENCE [LARGE SCALE GENOMIC DNA]</scope>
</reference>
<dbReference type="NCBIfam" id="TIGR03725">
    <property type="entry name" value="T6A_YeaZ"/>
    <property type="match status" value="1"/>
</dbReference>
<dbReference type="PATRIC" id="fig|1618411.3.peg.1122"/>
<proteinExistence type="predicted"/>